<dbReference type="Proteomes" id="UP001642540">
    <property type="component" value="Unassembled WGS sequence"/>
</dbReference>
<dbReference type="EMBL" id="CAXLJM020000068">
    <property type="protein sequence ID" value="CAL8124053.1"/>
    <property type="molecule type" value="Genomic_DNA"/>
</dbReference>
<accession>A0ABP1RA48</accession>
<name>A0ABP1RA48_9HEXA</name>
<sequence>MGESSIILSIFLIAIIILKSTTVSSVSVPIAAKGGRKASILNHVNPANSSWDAILSNEELNNNTEYTASVMNHILHNDGYSTEYLEKVRNPEVVANELENAAKFLMHEAEKQNGSSATDYDEKTADLTRVFDGFVLLNNLYDAFVRPGQFNGDGPTNVTVHINLHPWFEVNEQKNEMTVTLTLIQNWKDSRLAYESRLKEPEKLRYVTIPGQMHLVEIWNPDTYFINEKRSYKHEAMGSSDFTKISPQGHVTREQTLTITANCPFHFNERFPFDRPTFFLNLTSFSFNANEIAYHWTDNGVSIVQSPKHELNSGFRMSLISVSDTAFERNGIKSGHSSGLVLEIEFERYLTVYVTRLYLPLACFTLLSIIGLHSSIGPEIGCAFTYLMFGLLSTFMGLSFNGPDFNWGDKRTALDSYYVLCTLTILISGILNILTLRSRSKGSSSVESYEMQMSGGRDPENIRRERLNNRSGNLWENNNDDLEDDIGHDVGSSTKCSRFIECIKSIKNRLIKSSQRTGIYSRLCNFSSCPWIMLCVFISWNAYYWIKNLN</sequence>
<evidence type="ECO:0000313" key="4">
    <source>
        <dbReference type="EMBL" id="CAL8124053.1"/>
    </source>
</evidence>
<feature type="transmembrane region" description="Helical" evidence="1">
    <location>
        <begin position="383"/>
        <end position="402"/>
    </location>
</feature>
<keyword evidence="1" id="KW-0812">Transmembrane</keyword>
<dbReference type="SUPFAM" id="SSF63712">
    <property type="entry name" value="Nicotinic receptor ligand binding domain-like"/>
    <property type="match status" value="1"/>
</dbReference>
<keyword evidence="1" id="KW-0472">Membrane</keyword>
<evidence type="ECO:0000256" key="1">
    <source>
        <dbReference type="SAM" id="Phobius"/>
    </source>
</evidence>
<dbReference type="InterPro" id="IPR006202">
    <property type="entry name" value="Neur_chan_lig-bd"/>
</dbReference>
<feature type="chain" id="PRO_5046964465" description="Neurotransmitter-gated ion-channel ligand-binding domain-containing protein" evidence="2">
    <location>
        <begin position="26"/>
        <end position="550"/>
    </location>
</feature>
<dbReference type="InterPro" id="IPR036734">
    <property type="entry name" value="Neur_chan_lig-bd_sf"/>
</dbReference>
<protein>
    <recommendedName>
        <fullName evidence="3">Neurotransmitter-gated ion-channel ligand-binding domain-containing protein</fullName>
    </recommendedName>
</protein>
<feature type="transmembrane region" description="Helical" evidence="1">
    <location>
        <begin position="357"/>
        <end position="376"/>
    </location>
</feature>
<evidence type="ECO:0000256" key="2">
    <source>
        <dbReference type="SAM" id="SignalP"/>
    </source>
</evidence>
<comment type="caution">
    <text evidence="4">The sequence shown here is derived from an EMBL/GenBank/DDBJ whole genome shotgun (WGS) entry which is preliminary data.</text>
</comment>
<feature type="signal peptide" evidence="2">
    <location>
        <begin position="1"/>
        <end position="25"/>
    </location>
</feature>
<evidence type="ECO:0000259" key="3">
    <source>
        <dbReference type="Pfam" id="PF02931"/>
    </source>
</evidence>
<dbReference type="PANTHER" id="PTHR18945">
    <property type="entry name" value="NEUROTRANSMITTER GATED ION CHANNEL"/>
    <property type="match status" value="1"/>
</dbReference>
<dbReference type="Gene3D" id="2.70.170.10">
    <property type="entry name" value="Neurotransmitter-gated ion-channel ligand-binding domain"/>
    <property type="match status" value="1"/>
</dbReference>
<feature type="domain" description="Neurotransmitter-gated ion-channel ligand-binding" evidence="3">
    <location>
        <begin position="136"/>
        <end position="344"/>
    </location>
</feature>
<dbReference type="InterPro" id="IPR006201">
    <property type="entry name" value="Neur_channel"/>
</dbReference>
<evidence type="ECO:0000313" key="5">
    <source>
        <dbReference type="Proteomes" id="UP001642540"/>
    </source>
</evidence>
<keyword evidence="2" id="KW-0732">Signal</keyword>
<feature type="transmembrane region" description="Helical" evidence="1">
    <location>
        <begin position="523"/>
        <end position="546"/>
    </location>
</feature>
<feature type="transmembrane region" description="Helical" evidence="1">
    <location>
        <begin position="417"/>
        <end position="436"/>
    </location>
</feature>
<reference evidence="4 5" key="1">
    <citation type="submission" date="2024-08" db="EMBL/GenBank/DDBJ databases">
        <authorList>
            <person name="Cucini C."/>
            <person name="Frati F."/>
        </authorList>
    </citation>
    <scope>NUCLEOTIDE SEQUENCE [LARGE SCALE GENOMIC DNA]</scope>
</reference>
<dbReference type="CDD" id="cd18987">
    <property type="entry name" value="LGIC_ECD_anion"/>
    <property type="match status" value="1"/>
</dbReference>
<organism evidence="4 5">
    <name type="scientific">Orchesella dallaii</name>
    <dbReference type="NCBI Taxonomy" id="48710"/>
    <lineage>
        <taxon>Eukaryota</taxon>
        <taxon>Metazoa</taxon>
        <taxon>Ecdysozoa</taxon>
        <taxon>Arthropoda</taxon>
        <taxon>Hexapoda</taxon>
        <taxon>Collembola</taxon>
        <taxon>Entomobryomorpha</taxon>
        <taxon>Entomobryoidea</taxon>
        <taxon>Orchesellidae</taxon>
        <taxon>Orchesellinae</taxon>
        <taxon>Orchesella</taxon>
    </lineage>
</organism>
<gene>
    <name evidence="4" type="ORF">ODALV1_LOCUS20438</name>
</gene>
<proteinExistence type="predicted"/>
<keyword evidence="1" id="KW-1133">Transmembrane helix</keyword>
<keyword evidence="5" id="KW-1185">Reference proteome</keyword>
<dbReference type="Pfam" id="PF02931">
    <property type="entry name" value="Neur_chan_LBD"/>
    <property type="match status" value="1"/>
</dbReference>